<evidence type="ECO:0000259" key="1">
    <source>
        <dbReference type="Pfam" id="PF00534"/>
    </source>
</evidence>
<dbReference type="PANTHER" id="PTHR12526:SF638">
    <property type="entry name" value="SPORE COAT PROTEIN SA"/>
    <property type="match status" value="1"/>
</dbReference>
<name>A0ABT7L2S5_9BACI</name>
<feature type="domain" description="Glycosyltransferase subfamily 4-like N-terminal" evidence="2">
    <location>
        <begin position="15"/>
        <end position="176"/>
    </location>
</feature>
<dbReference type="Proteomes" id="UP001235343">
    <property type="component" value="Unassembled WGS sequence"/>
</dbReference>
<keyword evidence="3" id="KW-0328">Glycosyltransferase</keyword>
<sequence length="396" mass="43821">MNILLTTIFDFPHTGGLSTHVDTLKKGLEEQGHKVDVLSFSDVNKTIQLGYVKGPSFLMNRIVKGSGIIWSQKARQRLLLNTIQNFLKNNKVDIINSQDAFATLASIQTNIPTVMTTHGYAAFEMISKGSVPENSPQAKQMHDVEVQAYQGAGQVLTVDQRIREYIKDKANVEAISIKNFINITDFTPNKDKQNDYRKKYNISESTKVLFIPRRLTRKNGVIQPVKALPKVLEQFPDTQLLFAGEGEERSAIESLASKLGIKHNITLLGSVSHHTMKEYYSLSDIVLVPSIHSKGVEEATSISALEAMGSGTPIIAGAVGGLKELIDHNVHGLLVNAEDPNELAQSITLILQQPDNGESMAKNARKKIEEEHSHIAAAEHFLNAYKSLYDRAQKNV</sequence>
<dbReference type="Gene3D" id="3.40.50.2000">
    <property type="entry name" value="Glycogen Phosphorylase B"/>
    <property type="match status" value="2"/>
</dbReference>
<feature type="domain" description="Glycosyl transferase family 1" evidence="1">
    <location>
        <begin position="193"/>
        <end position="366"/>
    </location>
</feature>
<accession>A0ABT7L2S5</accession>
<dbReference type="GO" id="GO:0016757">
    <property type="term" value="F:glycosyltransferase activity"/>
    <property type="evidence" value="ECO:0007669"/>
    <property type="project" value="UniProtKB-KW"/>
</dbReference>
<dbReference type="PANTHER" id="PTHR12526">
    <property type="entry name" value="GLYCOSYLTRANSFERASE"/>
    <property type="match status" value="1"/>
</dbReference>
<dbReference type="RefSeq" id="WP_285929646.1">
    <property type="nucleotide sequence ID" value="NZ_JASTZU010000001.1"/>
</dbReference>
<evidence type="ECO:0000313" key="4">
    <source>
        <dbReference type="Proteomes" id="UP001235343"/>
    </source>
</evidence>
<reference evidence="3 4" key="1">
    <citation type="submission" date="2023-06" db="EMBL/GenBank/DDBJ databases">
        <title>Aquibacillus rhizosphaerae LR5S19.</title>
        <authorList>
            <person name="Sun J.-Q."/>
        </authorList>
    </citation>
    <scope>NUCLEOTIDE SEQUENCE [LARGE SCALE GENOMIC DNA]</scope>
    <source>
        <strain evidence="3 4">LR5S19</strain>
    </source>
</reference>
<proteinExistence type="predicted"/>
<dbReference type="EMBL" id="JASTZU010000001">
    <property type="protein sequence ID" value="MDL4838885.1"/>
    <property type="molecule type" value="Genomic_DNA"/>
</dbReference>
<dbReference type="InterPro" id="IPR001296">
    <property type="entry name" value="Glyco_trans_1"/>
</dbReference>
<dbReference type="InterPro" id="IPR028098">
    <property type="entry name" value="Glyco_trans_4-like_N"/>
</dbReference>
<keyword evidence="3" id="KW-0808">Transferase</keyword>
<dbReference type="Pfam" id="PF00534">
    <property type="entry name" value="Glycos_transf_1"/>
    <property type="match status" value="1"/>
</dbReference>
<comment type="caution">
    <text evidence="3">The sequence shown here is derived from an EMBL/GenBank/DDBJ whole genome shotgun (WGS) entry which is preliminary data.</text>
</comment>
<protein>
    <submittedName>
        <fullName evidence="3">Glycosyltransferase family 4 protein</fullName>
        <ecNumber evidence="3">2.4.-.-</ecNumber>
    </submittedName>
</protein>
<evidence type="ECO:0000259" key="2">
    <source>
        <dbReference type="Pfam" id="PF13439"/>
    </source>
</evidence>
<keyword evidence="4" id="KW-1185">Reference proteome</keyword>
<evidence type="ECO:0000313" key="3">
    <source>
        <dbReference type="EMBL" id="MDL4838885.1"/>
    </source>
</evidence>
<organism evidence="3 4">
    <name type="scientific">Aquibacillus rhizosphaerae</name>
    <dbReference type="NCBI Taxonomy" id="3051431"/>
    <lineage>
        <taxon>Bacteria</taxon>
        <taxon>Bacillati</taxon>
        <taxon>Bacillota</taxon>
        <taxon>Bacilli</taxon>
        <taxon>Bacillales</taxon>
        <taxon>Bacillaceae</taxon>
        <taxon>Aquibacillus</taxon>
    </lineage>
</organism>
<dbReference type="CDD" id="cd03801">
    <property type="entry name" value="GT4_PimA-like"/>
    <property type="match status" value="1"/>
</dbReference>
<dbReference type="SUPFAM" id="SSF53756">
    <property type="entry name" value="UDP-Glycosyltransferase/glycogen phosphorylase"/>
    <property type="match status" value="1"/>
</dbReference>
<dbReference type="EC" id="2.4.-.-" evidence="3"/>
<dbReference type="Pfam" id="PF13439">
    <property type="entry name" value="Glyco_transf_4"/>
    <property type="match status" value="1"/>
</dbReference>
<gene>
    <name evidence="3" type="ORF">QQS35_00155</name>
</gene>